<name>A0A3B0SRJ8_9ZZZZ</name>
<accession>A0A3B0SRJ8</accession>
<evidence type="ECO:0000256" key="1">
    <source>
        <dbReference type="ARBA" id="ARBA00023172"/>
    </source>
</evidence>
<evidence type="ECO:0000256" key="2">
    <source>
        <dbReference type="SAM" id="MobiDB-lite"/>
    </source>
</evidence>
<dbReference type="InterPro" id="IPR011010">
    <property type="entry name" value="DNA_brk_join_enz"/>
</dbReference>
<feature type="compositionally biased region" description="Basic and acidic residues" evidence="2">
    <location>
        <begin position="231"/>
        <end position="244"/>
    </location>
</feature>
<dbReference type="AlphaFoldDB" id="A0A3B0SRJ8"/>
<organism evidence="4">
    <name type="scientific">hydrothermal vent metagenome</name>
    <dbReference type="NCBI Taxonomy" id="652676"/>
    <lineage>
        <taxon>unclassified sequences</taxon>
        <taxon>metagenomes</taxon>
        <taxon>ecological metagenomes</taxon>
    </lineage>
</organism>
<dbReference type="SUPFAM" id="SSF56349">
    <property type="entry name" value="DNA breaking-rejoining enzymes"/>
    <property type="match status" value="1"/>
</dbReference>
<feature type="non-terminal residue" evidence="4">
    <location>
        <position position="1"/>
    </location>
</feature>
<feature type="domain" description="Tyr recombinase" evidence="3">
    <location>
        <begin position="23"/>
        <end position="208"/>
    </location>
</feature>
<dbReference type="InterPro" id="IPR002104">
    <property type="entry name" value="Integrase_catalytic"/>
</dbReference>
<proteinExistence type="predicted"/>
<dbReference type="EMBL" id="UOEI01000665">
    <property type="protein sequence ID" value="VAW08991.1"/>
    <property type="molecule type" value="Genomic_DNA"/>
</dbReference>
<protein>
    <submittedName>
        <fullName evidence="4">Integrase</fullName>
    </submittedName>
</protein>
<dbReference type="GO" id="GO:0006310">
    <property type="term" value="P:DNA recombination"/>
    <property type="evidence" value="ECO:0007669"/>
    <property type="project" value="UniProtKB-KW"/>
</dbReference>
<dbReference type="Gene3D" id="1.10.443.10">
    <property type="entry name" value="Intergrase catalytic core"/>
    <property type="match status" value="1"/>
</dbReference>
<dbReference type="Pfam" id="PF00589">
    <property type="entry name" value="Phage_integrase"/>
    <property type="match status" value="1"/>
</dbReference>
<feature type="region of interest" description="Disordered" evidence="2">
    <location>
        <begin position="217"/>
        <end position="244"/>
    </location>
</feature>
<dbReference type="CDD" id="cd01189">
    <property type="entry name" value="INT_ICEBs1_C_like"/>
    <property type="match status" value="1"/>
</dbReference>
<dbReference type="InterPro" id="IPR013762">
    <property type="entry name" value="Integrase-like_cat_sf"/>
</dbReference>
<keyword evidence="1" id="KW-0233">DNA recombination</keyword>
<dbReference type="GO" id="GO:0015074">
    <property type="term" value="P:DNA integration"/>
    <property type="evidence" value="ECO:0007669"/>
    <property type="project" value="InterPro"/>
</dbReference>
<dbReference type="PANTHER" id="PTHR30349:SF64">
    <property type="entry name" value="PROPHAGE INTEGRASE INTD-RELATED"/>
    <property type="match status" value="1"/>
</dbReference>
<evidence type="ECO:0000259" key="3">
    <source>
        <dbReference type="PROSITE" id="PS51898"/>
    </source>
</evidence>
<dbReference type="GO" id="GO:0003677">
    <property type="term" value="F:DNA binding"/>
    <property type="evidence" value="ECO:0007669"/>
    <property type="project" value="InterPro"/>
</dbReference>
<dbReference type="PROSITE" id="PS51898">
    <property type="entry name" value="TYR_RECOMBINASE"/>
    <property type="match status" value="1"/>
</dbReference>
<evidence type="ECO:0000313" key="4">
    <source>
        <dbReference type="EMBL" id="VAW08991.1"/>
    </source>
</evidence>
<sequence>AVDDGLIGRNPAETVKVPKTRERDQRYLTAERVTDLADVVEQRMPGGAPLVKLLAYGGLRWGEAVALRSNNVDVLRRHVHVRESATLVNGKLVWGPPKSHRSRTIVIPAFLADEMAPALFGDRLVFTSSTGQALRTPNFLRRVWKPAVADLGLGDLVPHDLRHTAASLAISAGASVKAVQRMLGHSSAQITLDRYTHLFEDDLESLAESMDARYAAAQVRPKRTSEGVSDLSEKARKVDVPRVS</sequence>
<dbReference type="InterPro" id="IPR050090">
    <property type="entry name" value="Tyrosine_recombinase_XerCD"/>
</dbReference>
<dbReference type="PANTHER" id="PTHR30349">
    <property type="entry name" value="PHAGE INTEGRASE-RELATED"/>
    <property type="match status" value="1"/>
</dbReference>
<reference evidence="4" key="1">
    <citation type="submission" date="2018-06" db="EMBL/GenBank/DDBJ databases">
        <authorList>
            <person name="Zhirakovskaya E."/>
        </authorList>
    </citation>
    <scope>NUCLEOTIDE SEQUENCE</scope>
</reference>
<gene>
    <name evidence="4" type="ORF">MNBD_ACTINO01-1785</name>
</gene>